<evidence type="ECO:0000256" key="1">
    <source>
        <dbReference type="ARBA" id="ARBA00004141"/>
    </source>
</evidence>
<evidence type="ECO:0000256" key="5">
    <source>
        <dbReference type="SAM" id="Phobius"/>
    </source>
</evidence>
<evidence type="ECO:0000313" key="7">
    <source>
        <dbReference type="EMBL" id="AZE49307.1"/>
    </source>
</evidence>
<evidence type="ECO:0000259" key="6">
    <source>
        <dbReference type="Pfam" id="PF00892"/>
    </source>
</evidence>
<gene>
    <name evidence="7" type="ORF">C4K04_3637</name>
</gene>
<evidence type="ECO:0000313" key="8">
    <source>
        <dbReference type="Proteomes" id="UP000268048"/>
    </source>
</evidence>
<feature type="transmembrane region" description="Helical" evidence="5">
    <location>
        <begin position="12"/>
        <end position="30"/>
    </location>
</feature>
<feature type="transmembrane region" description="Helical" evidence="5">
    <location>
        <begin position="214"/>
        <end position="235"/>
    </location>
</feature>
<feature type="transmembrane region" description="Helical" evidence="5">
    <location>
        <begin position="100"/>
        <end position="122"/>
    </location>
</feature>
<dbReference type="InterPro" id="IPR050638">
    <property type="entry name" value="AA-Vitamin_Transporters"/>
</dbReference>
<dbReference type="PANTHER" id="PTHR32322:SF9">
    <property type="entry name" value="AMINO-ACID METABOLITE EFFLUX PUMP-RELATED"/>
    <property type="match status" value="1"/>
</dbReference>
<dbReference type="EMBL" id="CP027753">
    <property type="protein sequence ID" value="AZE49307.1"/>
    <property type="molecule type" value="Genomic_DNA"/>
</dbReference>
<organism evidence="7 8">
    <name type="scientific">Pseudomonas chlororaphis</name>
    <dbReference type="NCBI Taxonomy" id="587753"/>
    <lineage>
        <taxon>Bacteria</taxon>
        <taxon>Pseudomonadati</taxon>
        <taxon>Pseudomonadota</taxon>
        <taxon>Gammaproteobacteria</taxon>
        <taxon>Pseudomonadales</taxon>
        <taxon>Pseudomonadaceae</taxon>
        <taxon>Pseudomonas</taxon>
    </lineage>
</organism>
<dbReference type="SUPFAM" id="SSF103481">
    <property type="entry name" value="Multidrug resistance efflux transporter EmrE"/>
    <property type="match status" value="2"/>
</dbReference>
<dbReference type="PANTHER" id="PTHR32322">
    <property type="entry name" value="INNER MEMBRANE TRANSPORTER"/>
    <property type="match status" value="1"/>
</dbReference>
<dbReference type="InterPro" id="IPR037185">
    <property type="entry name" value="EmrE-like"/>
</dbReference>
<dbReference type="RefSeq" id="WP_124321068.1">
    <property type="nucleotide sequence ID" value="NZ_CP027753.1"/>
</dbReference>
<dbReference type="Proteomes" id="UP000268048">
    <property type="component" value="Chromosome"/>
</dbReference>
<feature type="transmembrane region" description="Helical" evidence="5">
    <location>
        <begin position="155"/>
        <end position="174"/>
    </location>
</feature>
<protein>
    <submittedName>
        <fullName evidence="7">Permease of the drug/metabolite transporter (DMT) superfamily</fullName>
    </submittedName>
</protein>
<feature type="domain" description="EamA" evidence="6">
    <location>
        <begin position="157"/>
        <end position="290"/>
    </location>
</feature>
<evidence type="ECO:0000256" key="3">
    <source>
        <dbReference type="ARBA" id="ARBA00022989"/>
    </source>
</evidence>
<keyword evidence="4 5" id="KW-0472">Membrane</keyword>
<feature type="transmembrane region" description="Helical" evidence="5">
    <location>
        <begin position="181"/>
        <end position="202"/>
    </location>
</feature>
<comment type="subcellular location">
    <subcellularLocation>
        <location evidence="1">Membrane</location>
        <topology evidence="1">Multi-pass membrane protein</topology>
    </subcellularLocation>
</comment>
<dbReference type="AlphaFoldDB" id="A0A3G7TQB2"/>
<accession>A0A3G7TQB2</accession>
<feature type="transmembrane region" description="Helical" evidence="5">
    <location>
        <begin position="74"/>
        <end position="94"/>
    </location>
</feature>
<proteinExistence type="predicted"/>
<feature type="domain" description="EamA" evidence="6">
    <location>
        <begin position="12"/>
        <end position="143"/>
    </location>
</feature>
<name>A0A3G7TQB2_9PSED</name>
<feature type="transmembrane region" description="Helical" evidence="5">
    <location>
        <begin position="242"/>
        <end position="267"/>
    </location>
</feature>
<dbReference type="GO" id="GO:0016020">
    <property type="term" value="C:membrane"/>
    <property type="evidence" value="ECO:0007669"/>
    <property type="project" value="UniProtKB-SubCell"/>
</dbReference>
<evidence type="ECO:0000256" key="4">
    <source>
        <dbReference type="ARBA" id="ARBA00023136"/>
    </source>
</evidence>
<evidence type="ECO:0000256" key="2">
    <source>
        <dbReference type="ARBA" id="ARBA00022692"/>
    </source>
</evidence>
<feature type="transmembrane region" description="Helical" evidence="5">
    <location>
        <begin position="129"/>
        <end position="149"/>
    </location>
</feature>
<sequence>MTLTVSPEQRWAGILCGLAAALIWGAFPVVTRLGLTRTPLDAYDITCIRYGVSGLILLPYLLRHGRRGLSWTTIGLMVVGIGAPYMLVVAQGLALAPVELFAVVTPGSMILLSILISARLFGTRLGVRANAGTALIIGGVLLAGWHSFAGAQASPYAYLMFLLGGLLWAIYTLVSKWSGSAALHATAIVSVCSMALYLPVYLASRGLRILQAPLWDIGIQVFYQGLLVSTVALFFYSRSVQLLGASLGSTFAALVPGTAMVLAALLLGERADSTAVVGLLVVTAGMLLTLLPQRPRPLPGAIGQPTPRPPGPTP</sequence>
<feature type="transmembrane region" description="Helical" evidence="5">
    <location>
        <begin position="273"/>
        <end position="291"/>
    </location>
</feature>
<dbReference type="Pfam" id="PF00892">
    <property type="entry name" value="EamA"/>
    <property type="match status" value="2"/>
</dbReference>
<reference evidence="7 8" key="1">
    <citation type="submission" date="2018-03" db="EMBL/GenBank/DDBJ databases">
        <title>Diversity of phytobeneficial traits revealed by whole-genome analysis of worldwide-isolated phenazine-producing Pseudomonas spp.</title>
        <authorList>
            <person name="Biessy A."/>
            <person name="Novinscak A."/>
            <person name="Blom J."/>
            <person name="Leger G."/>
            <person name="Thomashow L.S."/>
            <person name="Cazorla F.M."/>
            <person name="Josic D."/>
            <person name="Filion M."/>
        </authorList>
    </citation>
    <scope>NUCLEOTIDE SEQUENCE [LARGE SCALE GENOMIC DNA]</scope>
    <source>
        <strain evidence="7 8">B25</strain>
    </source>
</reference>
<feature type="transmembrane region" description="Helical" evidence="5">
    <location>
        <begin position="42"/>
        <end position="62"/>
    </location>
</feature>
<keyword evidence="3 5" id="KW-1133">Transmembrane helix</keyword>
<keyword evidence="2 5" id="KW-0812">Transmembrane</keyword>
<dbReference type="InterPro" id="IPR000620">
    <property type="entry name" value="EamA_dom"/>
</dbReference>